<dbReference type="EMBL" id="JBHRYB010000005">
    <property type="protein sequence ID" value="MFC3679567.1"/>
    <property type="molecule type" value="Genomic_DNA"/>
</dbReference>
<comment type="caution">
    <text evidence="1">The sequence shown here is derived from an EMBL/GenBank/DDBJ whole genome shotgun (WGS) entry which is preliminary data.</text>
</comment>
<dbReference type="RefSeq" id="WP_376865288.1">
    <property type="nucleotide sequence ID" value="NZ_JBHRYB010000005.1"/>
</dbReference>
<name>A0ABV7VRR4_9GAMM</name>
<dbReference type="SUPFAM" id="SSF53756">
    <property type="entry name" value="UDP-Glycosyltransferase/glycogen phosphorylase"/>
    <property type="match status" value="1"/>
</dbReference>
<reference evidence="2" key="1">
    <citation type="journal article" date="2019" name="Int. J. Syst. Evol. Microbiol.">
        <title>The Global Catalogue of Microorganisms (GCM) 10K type strain sequencing project: providing services to taxonomists for standard genome sequencing and annotation.</title>
        <authorList>
            <consortium name="The Broad Institute Genomics Platform"/>
            <consortium name="The Broad Institute Genome Sequencing Center for Infectious Disease"/>
            <person name="Wu L."/>
            <person name="Ma J."/>
        </authorList>
    </citation>
    <scope>NUCLEOTIDE SEQUENCE [LARGE SCALE GENOMIC DNA]</scope>
    <source>
        <strain evidence="2">KCTC 42424</strain>
    </source>
</reference>
<sequence length="416" mass="46980">MGVIVVANNFLSDSANNGKTFRYLFSEYADEELFWIYTTPLPSDLECDVDNVLINGFGSIYKKGIFHSQVSNNADSSFFARLRGFLGRYIKRNGFIFLLLRLVRDLGVYTQQDRILKLIEKSGFEAHKVVFVAGDFLSLHRLARKISVALNAPLSVFVTDDYIFKYSEDGKIASRQGFYQHLLRLAYKKTFSLSSCNHFISNKMLSVYSDRFGITGCLSFNSSAVATSKISMRLENSACSESVSDVLKIRYFGSLHTGRDQALLRFVAMVRDYNERADQRLVIEVFCDQFWGDTLSAELPEHTITFNSPVVGEQYSELLHTADCLLLLESADEEFLSATWLSFSTKVMEYMQINKPIVAFGPLDNPSIGELVSLGAALHVTKSSDFNFLFDEDYIVNQLASSVTVFNDLRGKNTLF</sequence>
<dbReference type="Proteomes" id="UP001595722">
    <property type="component" value="Unassembled WGS sequence"/>
</dbReference>
<proteinExistence type="predicted"/>
<evidence type="ECO:0008006" key="3">
    <source>
        <dbReference type="Google" id="ProtNLM"/>
    </source>
</evidence>
<evidence type="ECO:0000313" key="2">
    <source>
        <dbReference type="Proteomes" id="UP001595722"/>
    </source>
</evidence>
<evidence type="ECO:0000313" key="1">
    <source>
        <dbReference type="EMBL" id="MFC3679567.1"/>
    </source>
</evidence>
<protein>
    <recommendedName>
        <fullName evidence="3">Glycosyl transferase family 1 domain-containing protein</fullName>
    </recommendedName>
</protein>
<accession>A0ABV7VRR4</accession>
<keyword evidence="2" id="KW-1185">Reference proteome</keyword>
<gene>
    <name evidence="1" type="ORF">ACFOMG_05505</name>
</gene>
<organism evidence="1 2">
    <name type="scientific">Bacterioplanoides pacificum</name>
    <dbReference type="NCBI Taxonomy" id="1171596"/>
    <lineage>
        <taxon>Bacteria</taxon>
        <taxon>Pseudomonadati</taxon>
        <taxon>Pseudomonadota</taxon>
        <taxon>Gammaproteobacteria</taxon>
        <taxon>Oceanospirillales</taxon>
        <taxon>Oceanospirillaceae</taxon>
        <taxon>Bacterioplanoides</taxon>
    </lineage>
</organism>